<dbReference type="SUPFAM" id="SSF52743">
    <property type="entry name" value="Subtilisin-like"/>
    <property type="match status" value="1"/>
</dbReference>
<dbReference type="PANTHER" id="PTHR43806">
    <property type="entry name" value="PEPTIDASE S8"/>
    <property type="match status" value="1"/>
</dbReference>
<dbReference type="CDD" id="cd07496">
    <property type="entry name" value="Peptidases_S8_13"/>
    <property type="match status" value="1"/>
</dbReference>
<feature type="compositionally biased region" description="Low complexity" evidence="11">
    <location>
        <begin position="225"/>
        <end position="240"/>
    </location>
</feature>
<proteinExistence type="inferred from homology"/>
<dbReference type="PROSITE" id="PS00136">
    <property type="entry name" value="SUBTILASE_ASP"/>
    <property type="match status" value="1"/>
</dbReference>
<evidence type="ECO:0000256" key="5">
    <source>
        <dbReference type="ARBA" id="ARBA00022729"/>
    </source>
</evidence>
<feature type="domain" description="Peptidase C-terminal archaeal/bacterial" evidence="13">
    <location>
        <begin position="793"/>
        <end position="858"/>
    </location>
</feature>
<feature type="domain" description="Peptidase S8/S53" evidence="12">
    <location>
        <begin position="442"/>
        <end position="727"/>
    </location>
</feature>
<feature type="active site" description="Charge relay system" evidence="9">
    <location>
        <position position="510"/>
    </location>
</feature>
<feature type="active site" description="Charge relay system" evidence="9">
    <location>
        <position position="451"/>
    </location>
</feature>
<dbReference type="InterPro" id="IPR015500">
    <property type="entry name" value="Peptidase_S8_subtilisin-rel"/>
</dbReference>
<keyword evidence="7 9" id="KW-0720">Serine protease</keyword>
<evidence type="ECO:0000313" key="15">
    <source>
        <dbReference type="Proteomes" id="UP000275910"/>
    </source>
</evidence>
<dbReference type="Pfam" id="PF00082">
    <property type="entry name" value="Peptidase_S8"/>
    <property type="match status" value="1"/>
</dbReference>
<evidence type="ECO:0000256" key="9">
    <source>
        <dbReference type="PROSITE-ProRule" id="PRU01240"/>
    </source>
</evidence>
<dbReference type="Gene3D" id="2.60.120.380">
    <property type="match status" value="1"/>
</dbReference>
<comment type="similarity">
    <text evidence="2 9 10">Belongs to the peptidase S8 family.</text>
</comment>
<dbReference type="InterPro" id="IPR000209">
    <property type="entry name" value="Peptidase_S8/S53_dom"/>
</dbReference>
<dbReference type="AlphaFoldDB" id="A0A3N2RHH4"/>
<keyword evidence="8" id="KW-0865">Zymogen</keyword>
<evidence type="ECO:0000256" key="3">
    <source>
        <dbReference type="ARBA" id="ARBA00022525"/>
    </source>
</evidence>
<keyword evidence="4 9" id="KW-0645">Protease</keyword>
<dbReference type="EMBL" id="RCTY01000028">
    <property type="protein sequence ID" value="ROU06829.1"/>
    <property type="molecule type" value="Genomic_DNA"/>
</dbReference>
<dbReference type="InterPro" id="IPR023828">
    <property type="entry name" value="Peptidase_S8_Ser-AS"/>
</dbReference>
<dbReference type="InterPro" id="IPR023827">
    <property type="entry name" value="Peptidase_S8_Asp-AS"/>
</dbReference>
<dbReference type="InterPro" id="IPR036852">
    <property type="entry name" value="Peptidase_S8/S53_dom_sf"/>
</dbReference>
<keyword evidence="5" id="KW-0732">Signal</keyword>
<name>A0A3N2RHH4_LYSEN</name>
<dbReference type="GO" id="GO:0006508">
    <property type="term" value="P:proteolysis"/>
    <property type="evidence" value="ECO:0007669"/>
    <property type="project" value="UniProtKB-KW"/>
</dbReference>
<evidence type="ECO:0000313" key="14">
    <source>
        <dbReference type="EMBL" id="ROU06829.1"/>
    </source>
</evidence>
<organism evidence="14 15">
    <name type="scientific">Lysobacter enzymogenes</name>
    <dbReference type="NCBI Taxonomy" id="69"/>
    <lineage>
        <taxon>Bacteria</taxon>
        <taxon>Pseudomonadati</taxon>
        <taxon>Pseudomonadota</taxon>
        <taxon>Gammaproteobacteria</taxon>
        <taxon>Lysobacterales</taxon>
        <taxon>Lysobacteraceae</taxon>
        <taxon>Lysobacter</taxon>
    </lineage>
</organism>
<sequence length="960" mass="100880">MRQSRFGSGNKIRAHTSVAVARSRMREQEACKRSRKCTAAHQKAHRRSSQFRKKFFRAKKTCAQRRRRIRAQKRLQIQALTNSAEIAAKKLTPHGCALSRIHPPYTASMTLACHRRAQLASDASDLQGVARHGTAPSLRSACDARAPAWCSRVIGDFLHALAVVCSLSRQNIGTHFGMHIGNPRGGPSPRTRTHAFALSTPPAAHGDAPLRAPHTVARRPRAARARPASPARAPGTAPARTKARRSTGDAKGIMRNEGSRKFVMTRKARSMKWTALALATAVVIAPVAYSGGKLQAVNKVPNAKAAASQKATKLAQAKQTPETTSSRFIITRAQGAAAKVSAAAMNQQYAKAASKLGLGIKPLRTLATGSQLIKTDTPLDAAAEKELAIELMKNDSSIIEVTRDKRVHSFMVPNDPGYAQQWHYKNGPGGLNLEPAWDIATGSGIVVAVLDTGITPHSDLNANIIPGYDFIEDPDVSVDGDGRDADPNDPGDWHDGECNIFGIPEDSSWHGTHVAGTIAAVTNNGTGVAGVAHGAKVQPVRVLGKCGGYTSDVIDAVTWASGGTVAGVPANATPAEVINLSLGGSGACSAAEQAAFDGARARGTTVVIAAGNAGSDVSGYSPANCDGVIAVSAVGPTGALADYSNFGNKIEVAAPGGSGVVPAADNILSTLNLGLQGQEGEGYAWMAGTSMASPHVAGVVALMQSAAATPKTPAEVEKILVNTAHVGGQPGGCSWSNWCGSGIVDARLAVAVAKGTEALPPDPQAPEPEPATELENGITVTNIEVDANGILRYQLLVPNGASNLLFAMYGGTGDSDIYVKYGAEPSSTSYDCRPFTSSNNETCFFPTPKGGVWYVQIKGYRASSGISLYPSFVDANYPRRLDAKASALPNHRTSVNLSWEKGKKNIDIWRNGAILKTVRNTGANTDTFRIIGSGTMSYKVCNNGTQECDDPVEITYNSSR</sequence>
<dbReference type="Gene3D" id="3.40.50.200">
    <property type="entry name" value="Peptidase S8/S53 domain"/>
    <property type="match status" value="1"/>
</dbReference>
<keyword evidence="3" id="KW-0964">Secreted</keyword>
<feature type="active site" description="Charge relay system" evidence="9">
    <location>
        <position position="690"/>
    </location>
</feature>
<accession>A0A3N2RHH4</accession>
<dbReference type="FunFam" id="3.40.50.200:FF:000022">
    <property type="entry name" value="Extracellular protease"/>
    <property type="match status" value="1"/>
</dbReference>
<dbReference type="Proteomes" id="UP000275910">
    <property type="component" value="Unassembled WGS sequence"/>
</dbReference>
<dbReference type="PROSITE" id="PS00138">
    <property type="entry name" value="SUBTILASE_SER"/>
    <property type="match status" value="1"/>
</dbReference>
<evidence type="ECO:0000256" key="7">
    <source>
        <dbReference type="ARBA" id="ARBA00022825"/>
    </source>
</evidence>
<evidence type="ECO:0000256" key="10">
    <source>
        <dbReference type="RuleBase" id="RU003355"/>
    </source>
</evidence>
<evidence type="ECO:0000256" key="8">
    <source>
        <dbReference type="ARBA" id="ARBA00023145"/>
    </source>
</evidence>
<dbReference type="InterPro" id="IPR034176">
    <property type="entry name" value="Peptidases_S8_13"/>
</dbReference>
<dbReference type="PANTHER" id="PTHR43806:SF11">
    <property type="entry name" value="CEREVISIN-RELATED"/>
    <property type="match status" value="1"/>
</dbReference>
<dbReference type="Pfam" id="PF04151">
    <property type="entry name" value="PPC"/>
    <property type="match status" value="1"/>
</dbReference>
<evidence type="ECO:0000256" key="6">
    <source>
        <dbReference type="ARBA" id="ARBA00022801"/>
    </source>
</evidence>
<protein>
    <recommendedName>
        <fullName evidence="16">Peptidase S8</fullName>
    </recommendedName>
</protein>
<gene>
    <name evidence="14" type="ORF">D9T17_11745</name>
</gene>
<dbReference type="InterPro" id="IPR050131">
    <property type="entry name" value="Peptidase_S8_subtilisin-like"/>
</dbReference>
<evidence type="ECO:0008006" key="16">
    <source>
        <dbReference type="Google" id="ProtNLM"/>
    </source>
</evidence>
<evidence type="ECO:0000256" key="2">
    <source>
        <dbReference type="ARBA" id="ARBA00011073"/>
    </source>
</evidence>
<evidence type="ECO:0000256" key="11">
    <source>
        <dbReference type="SAM" id="MobiDB-lite"/>
    </source>
</evidence>
<dbReference type="PROSITE" id="PS51892">
    <property type="entry name" value="SUBTILASE"/>
    <property type="match status" value="1"/>
</dbReference>
<reference evidence="14 15" key="1">
    <citation type="submission" date="2018-10" db="EMBL/GenBank/DDBJ databases">
        <title>The genome of Lysobacter enzymogenes OH11.</title>
        <authorList>
            <person name="Liu F."/>
            <person name="Zhao Y."/>
            <person name="Qian G."/>
            <person name="Chen Y."/>
            <person name="Xu H."/>
        </authorList>
    </citation>
    <scope>NUCLEOTIDE SEQUENCE [LARGE SCALE GENOMIC DNA]</scope>
    <source>
        <strain evidence="14 15">OH11</strain>
    </source>
</reference>
<keyword evidence="6 9" id="KW-0378">Hydrolase</keyword>
<feature type="region of interest" description="Disordered" evidence="11">
    <location>
        <begin position="217"/>
        <end position="249"/>
    </location>
</feature>
<evidence type="ECO:0000256" key="1">
    <source>
        <dbReference type="ARBA" id="ARBA00004613"/>
    </source>
</evidence>
<dbReference type="GO" id="GO:0005576">
    <property type="term" value="C:extracellular region"/>
    <property type="evidence" value="ECO:0007669"/>
    <property type="project" value="UniProtKB-SubCell"/>
</dbReference>
<comment type="subcellular location">
    <subcellularLocation>
        <location evidence="1">Secreted</location>
    </subcellularLocation>
</comment>
<dbReference type="InterPro" id="IPR007280">
    <property type="entry name" value="Peptidase_C_arc/bac"/>
</dbReference>
<dbReference type="GO" id="GO:0004252">
    <property type="term" value="F:serine-type endopeptidase activity"/>
    <property type="evidence" value="ECO:0007669"/>
    <property type="project" value="UniProtKB-UniRule"/>
</dbReference>
<dbReference type="InterPro" id="IPR022398">
    <property type="entry name" value="Peptidase_S8_His-AS"/>
</dbReference>
<evidence type="ECO:0000259" key="12">
    <source>
        <dbReference type="Pfam" id="PF00082"/>
    </source>
</evidence>
<dbReference type="PROSITE" id="PS00137">
    <property type="entry name" value="SUBTILASE_HIS"/>
    <property type="match status" value="1"/>
</dbReference>
<evidence type="ECO:0000259" key="13">
    <source>
        <dbReference type="Pfam" id="PF04151"/>
    </source>
</evidence>
<comment type="caution">
    <text evidence="14">The sequence shown here is derived from an EMBL/GenBank/DDBJ whole genome shotgun (WGS) entry which is preliminary data.</text>
</comment>
<evidence type="ECO:0000256" key="4">
    <source>
        <dbReference type="ARBA" id="ARBA00022670"/>
    </source>
</evidence>
<dbReference type="PRINTS" id="PR00723">
    <property type="entry name" value="SUBTILISIN"/>
</dbReference>